<proteinExistence type="predicted"/>
<gene>
    <name evidence="1" type="ORF">E2C01_096992</name>
</gene>
<name>A0A5B7JU01_PORTR</name>
<protein>
    <submittedName>
        <fullName evidence="1">Uncharacterized protein</fullName>
    </submittedName>
</protein>
<comment type="caution">
    <text evidence="1">The sequence shown here is derived from an EMBL/GenBank/DDBJ whole genome shotgun (WGS) entry which is preliminary data.</text>
</comment>
<accession>A0A5B7JU01</accession>
<dbReference type="Proteomes" id="UP000324222">
    <property type="component" value="Unassembled WGS sequence"/>
</dbReference>
<sequence>MTFSGRSAGSGG</sequence>
<keyword evidence="2" id="KW-1185">Reference proteome</keyword>
<organism evidence="1 2">
    <name type="scientific">Portunus trituberculatus</name>
    <name type="common">Swimming crab</name>
    <name type="synonym">Neptunus trituberculatus</name>
    <dbReference type="NCBI Taxonomy" id="210409"/>
    <lineage>
        <taxon>Eukaryota</taxon>
        <taxon>Metazoa</taxon>
        <taxon>Ecdysozoa</taxon>
        <taxon>Arthropoda</taxon>
        <taxon>Crustacea</taxon>
        <taxon>Multicrustacea</taxon>
        <taxon>Malacostraca</taxon>
        <taxon>Eumalacostraca</taxon>
        <taxon>Eucarida</taxon>
        <taxon>Decapoda</taxon>
        <taxon>Pleocyemata</taxon>
        <taxon>Brachyura</taxon>
        <taxon>Eubrachyura</taxon>
        <taxon>Portunoidea</taxon>
        <taxon>Portunidae</taxon>
        <taxon>Portuninae</taxon>
        <taxon>Portunus</taxon>
    </lineage>
</organism>
<dbReference type="EMBL" id="VSRR010127218">
    <property type="protein sequence ID" value="MPD01462.1"/>
    <property type="molecule type" value="Genomic_DNA"/>
</dbReference>
<evidence type="ECO:0000313" key="1">
    <source>
        <dbReference type="EMBL" id="MPD01462.1"/>
    </source>
</evidence>
<evidence type="ECO:0000313" key="2">
    <source>
        <dbReference type="Proteomes" id="UP000324222"/>
    </source>
</evidence>
<reference evidence="1 2" key="1">
    <citation type="submission" date="2019-05" db="EMBL/GenBank/DDBJ databases">
        <title>Another draft genome of Portunus trituberculatus and its Hox gene families provides insights of decapod evolution.</title>
        <authorList>
            <person name="Jeong J.-H."/>
            <person name="Song I."/>
            <person name="Kim S."/>
            <person name="Choi T."/>
            <person name="Kim D."/>
            <person name="Ryu S."/>
            <person name="Kim W."/>
        </authorList>
    </citation>
    <scope>NUCLEOTIDE SEQUENCE [LARGE SCALE GENOMIC DNA]</scope>
    <source>
        <tissue evidence="1">Muscle</tissue>
    </source>
</reference>